<dbReference type="PROSITE" id="PS00109">
    <property type="entry name" value="PROTEIN_KINASE_TYR"/>
    <property type="match status" value="1"/>
</dbReference>
<protein>
    <submittedName>
        <fullName evidence="5">Probable serine/threonine-protein kinase DDB_G0281745</fullName>
    </submittedName>
</protein>
<dbReference type="PANTHER" id="PTHR44329:SF298">
    <property type="entry name" value="MIXED LINEAGE KINASE DOMAIN-LIKE PROTEIN"/>
    <property type="match status" value="1"/>
</dbReference>
<dbReference type="Proteomes" id="UP001174909">
    <property type="component" value="Unassembled WGS sequence"/>
</dbReference>
<dbReference type="PROSITE" id="PS50011">
    <property type="entry name" value="PROTEIN_KINASE_DOM"/>
    <property type="match status" value="1"/>
</dbReference>
<evidence type="ECO:0000256" key="3">
    <source>
        <dbReference type="PROSITE-ProRule" id="PRU10141"/>
    </source>
</evidence>
<dbReference type="PROSITE" id="PS00107">
    <property type="entry name" value="PROTEIN_KINASE_ATP"/>
    <property type="match status" value="1"/>
</dbReference>
<gene>
    <name evidence="5" type="ORF">GBAR_LOCUS16865</name>
</gene>
<dbReference type="InterPro" id="IPR051681">
    <property type="entry name" value="Ser/Thr_Kinases-Pseudokinases"/>
</dbReference>
<proteinExistence type="predicted"/>
<dbReference type="SUPFAM" id="SSF56112">
    <property type="entry name" value="Protein kinase-like (PK-like)"/>
    <property type="match status" value="1"/>
</dbReference>
<keyword evidence="1 3" id="KW-0547">Nucleotide-binding</keyword>
<accession>A0AA35SHW5</accession>
<dbReference type="GO" id="GO:0005524">
    <property type="term" value="F:ATP binding"/>
    <property type="evidence" value="ECO:0007669"/>
    <property type="project" value="UniProtKB-UniRule"/>
</dbReference>
<feature type="binding site" evidence="3">
    <location>
        <position position="68"/>
    </location>
    <ligand>
        <name>ATP</name>
        <dbReference type="ChEBI" id="CHEBI:30616"/>
    </ligand>
</feature>
<sequence length="288" mass="33019">MSEDPDFEIDISTRGFAEEESPLTTREINLRKTFGYKTVLIQPSEEIGHGSYGRVIKAKLDGLPCAAKLLHHIFFTSHDPHVADFIRRFKQECRILRHLKHPGIVQFLGVLEDPRRRSNRRPILLMELMEHSLTDFLESRQRALSYHVQVNITYDITLALDYLHGNGIQHRDLSSNNILLTAGSRAKLTDFGMSKMVDLNPRMSRNNKLTECPGTLAYMPPEALVKGPAYSDKIDMFSTGVLIVQIITRHYPNPTDPHNHVHDPNYSVPILVPVPELERRKSDLQEYF</sequence>
<dbReference type="InterPro" id="IPR000719">
    <property type="entry name" value="Prot_kinase_dom"/>
</dbReference>
<evidence type="ECO:0000256" key="2">
    <source>
        <dbReference type="ARBA" id="ARBA00022840"/>
    </source>
</evidence>
<evidence type="ECO:0000313" key="5">
    <source>
        <dbReference type="EMBL" id="CAI8029734.1"/>
    </source>
</evidence>
<keyword evidence="2 3" id="KW-0067">ATP-binding</keyword>
<dbReference type="InterPro" id="IPR011009">
    <property type="entry name" value="Kinase-like_dom_sf"/>
</dbReference>
<dbReference type="AlphaFoldDB" id="A0AA35SHW5"/>
<dbReference type="InterPro" id="IPR008266">
    <property type="entry name" value="Tyr_kinase_AS"/>
</dbReference>
<keyword evidence="6" id="KW-1185">Reference proteome</keyword>
<comment type="caution">
    <text evidence="5">The sequence shown here is derived from an EMBL/GenBank/DDBJ whole genome shotgun (WGS) entry which is preliminary data.</text>
</comment>
<keyword evidence="5" id="KW-0418">Kinase</keyword>
<dbReference type="Pfam" id="PF00069">
    <property type="entry name" value="Pkinase"/>
    <property type="match status" value="1"/>
</dbReference>
<evidence type="ECO:0000256" key="1">
    <source>
        <dbReference type="ARBA" id="ARBA00022741"/>
    </source>
</evidence>
<dbReference type="GO" id="GO:0097527">
    <property type="term" value="P:necroptotic signaling pathway"/>
    <property type="evidence" value="ECO:0007669"/>
    <property type="project" value="TreeGrafter"/>
</dbReference>
<dbReference type="EMBL" id="CASHTH010002432">
    <property type="protein sequence ID" value="CAI8029734.1"/>
    <property type="molecule type" value="Genomic_DNA"/>
</dbReference>
<dbReference type="GO" id="GO:0004672">
    <property type="term" value="F:protein kinase activity"/>
    <property type="evidence" value="ECO:0007669"/>
    <property type="project" value="InterPro"/>
</dbReference>
<reference evidence="5" key="1">
    <citation type="submission" date="2023-03" db="EMBL/GenBank/DDBJ databases">
        <authorList>
            <person name="Steffen K."/>
            <person name="Cardenas P."/>
        </authorList>
    </citation>
    <scope>NUCLEOTIDE SEQUENCE</scope>
</reference>
<keyword evidence="5" id="KW-0808">Transferase</keyword>
<feature type="domain" description="Protein kinase" evidence="4">
    <location>
        <begin position="41"/>
        <end position="288"/>
    </location>
</feature>
<name>A0AA35SHW5_GEOBA</name>
<evidence type="ECO:0000259" key="4">
    <source>
        <dbReference type="PROSITE" id="PS50011"/>
    </source>
</evidence>
<dbReference type="PANTHER" id="PTHR44329">
    <property type="entry name" value="SERINE/THREONINE-PROTEIN KINASE TNNI3K-RELATED"/>
    <property type="match status" value="1"/>
</dbReference>
<dbReference type="Gene3D" id="1.10.510.10">
    <property type="entry name" value="Transferase(Phosphotransferase) domain 1"/>
    <property type="match status" value="1"/>
</dbReference>
<organism evidence="5 6">
    <name type="scientific">Geodia barretti</name>
    <name type="common">Barrett's horny sponge</name>
    <dbReference type="NCBI Taxonomy" id="519541"/>
    <lineage>
        <taxon>Eukaryota</taxon>
        <taxon>Metazoa</taxon>
        <taxon>Porifera</taxon>
        <taxon>Demospongiae</taxon>
        <taxon>Heteroscleromorpha</taxon>
        <taxon>Tetractinellida</taxon>
        <taxon>Astrophorina</taxon>
        <taxon>Geodiidae</taxon>
        <taxon>Geodia</taxon>
    </lineage>
</organism>
<dbReference type="InterPro" id="IPR017441">
    <property type="entry name" value="Protein_kinase_ATP_BS"/>
</dbReference>
<evidence type="ECO:0000313" key="6">
    <source>
        <dbReference type="Proteomes" id="UP001174909"/>
    </source>
</evidence>